<keyword evidence="2" id="KW-0472">Membrane</keyword>
<keyword evidence="2" id="KW-1133">Transmembrane helix</keyword>
<organism evidence="3 4">
    <name type="scientific">Vigna angularis var. angularis</name>
    <dbReference type="NCBI Taxonomy" id="157739"/>
    <lineage>
        <taxon>Eukaryota</taxon>
        <taxon>Viridiplantae</taxon>
        <taxon>Streptophyta</taxon>
        <taxon>Embryophyta</taxon>
        <taxon>Tracheophyta</taxon>
        <taxon>Spermatophyta</taxon>
        <taxon>Magnoliopsida</taxon>
        <taxon>eudicotyledons</taxon>
        <taxon>Gunneridae</taxon>
        <taxon>Pentapetalae</taxon>
        <taxon>rosids</taxon>
        <taxon>fabids</taxon>
        <taxon>Fabales</taxon>
        <taxon>Fabaceae</taxon>
        <taxon>Papilionoideae</taxon>
        <taxon>50 kb inversion clade</taxon>
        <taxon>NPAAA clade</taxon>
        <taxon>indigoferoid/millettioid clade</taxon>
        <taxon>Phaseoleae</taxon>
        <taxon>Vigna</taxon>
    </lineage>
</organism>
<proteinExistence type="predicted"/>
<gene>
    <name evidence="3" type="primary">Vigan.08G047100</name>
    <name evidence="3" type="ORF">VIGAN_08047100</name>
</gene>
<sequence length="135" mass="15840">MRISSLDKLHFVFSLCILAFSFPPFILFSMKLPFPDFRFLFIPHTYSTHNLCQLCIVKRGITFSILFSFIFMNIVSLTKTKKFSIWNNHLMIPQNPHRFLLNSILLQSKQTSYPMSPRRSKRGVNIKPELTNVPN</sequence>
<keyword evidence="4" id="KW-1185">Reference proteome</keyword>
<feature type="region of interest" description="Disordered" evidence="1">
    <location>
        <begin position="113"/>
        <end position="135"/>
    </location>
</feature>
<dbReference type="AlphaFoldDB" id="A0A0S3SM74"/>
<accession>A0A0S3SM74</accession>
<name>A0A0S3SM74_PHAAN</name>
<evidence type="ECO:0000313" key="4">
    <source>
        <dbReference type="Proteomes" id="UP000291084"/>
    </source>
</evidence>
<dbReference type="Proteomes" id="UP000291084">
    <property type="component" value="Chromosome 8"/>
</dbReference>
<reference evidence="3 4" key="1">
    <citation type="journal article" date="2015" name="Sci. Rep.">
        <title>The power of single molecule real-time sequencing technology in the de novo assembly of a eukaryotic genome.</title>
        <authorList>
            <person name="Sakai H."/>
            <person name="Naito K."/>
            <person name="Ogiso-Tanaka E."/>
            <person name="Takahashi Y."/>
            <person name="Iseki K."/>
            <person name="Muto C."/>
            <person name="Satou K."/>
            <person name="Teruya K."/>
            <person name="Shiroma A."/>
            <person name="Shimoji M."/>
            <person name="Hirano T."/>
            <person name="Itoh T."/>
            <person name="Kaga A."/>
            <person name="Tomooka N."/>
        </authorList>
    </citation>
    <scope>NUCLEOTIDE SEQUENCE [LARGE SCALE GENOMIC DNA]</scope>
    <source>
        <strain evidence="4">cv. Shumari</strain>
    </source>
</reference>
<evidence type="ECO:0000256" key="1">
    <source>
        <dbReference type="SAM" id="MobiDB-lite"/>
    </source>
</evidence>
<dbReference type="EMBL" id="AP015041">
    <property type="protein sequence ID" value="BAT93918.1"/>
    <property type="molecule type" value="Genomic_DNA"/>
</dbReference>
<feature type="transmembrane region" description="Helical" evidence="2">
    <location>
        <begin position="56"/>
        <end position="75"/>
    </location>
</feature>
<protein>
    <submittedName>
        <fullName evidence="3">Uncharacterized protein</fullName>
    </submittedName>
</protein>
<evidence type="ECO:0000256" key="2">
    <source>
        <dbReference type="SAM" id="Phobius"/>
    </source>
</evidence>
<feature type="transmembrane region" description="Helical" evidence="2">
    <location>
        <begin position="12"/>
        <end position="30"/>
    </location>
</feature>
<evidence type="ECO:0000313" key="3">
    <source>
        <dbReference type="EMBL" id="BAT93918.1"/>
    </source>
</evidence>
<keyword evidence="2" id="KW-0812">Transmembrane</keyword>